<dbReference type="InterPro" id="IPR052180">
    <property type="entry name" value="NhaC_Na-H+_Antiporter"/>
</dbReference>
<comment type="caution">
    <text evidence="11">The sequence shown here is derived from an EMBL/GenBank/DDBJ whole genome shotgun (WGS) entry which is preliminary data.</text>
</comment>
<dbReference type="InterPro" id="IPR018461">
    <property type="entry name" value="Na/H_Antiport_NhaC-like_C"/>
</dbReference>
<evidence type="ECO:0000256" key="2">
    <source>
        <dbReference type="ARBA" id="ARBA00022448"/>
    </source>
</evidence>
<accession>A0ABS9M6Y5</accession>
<evidence type="ECO:0000256" key="8">
    <source>
        <dbReference type="ARBA" id="ARBA00038435"/>
    </source>
</evidence>
<evidence type="ECO:0000259" key="10">
    <source>
        <dbReference type="Pfam" id="PF03553"/>
    </source>
</evidence>
<feature type="transmembrane region" description="Helical" evidence="9">
    <location>
        <begin position="346"/>
        <end position="370"/>
    </location>
</feature>
<name>A0ABS9M6Y5_9FIRM</name>
<evidence type="ECO:0000313" key="12">
    <source>
        <dbReference type="Proteomes" id="UP001200313"/>
    </source>
</evidence>
<evidence type="ECO:0000256" key="6">
    <source>
        <dbReference type="ARBA" id="ARBA00022989"/>
    </source>
</evidence>
<evidence type="ECO:0000256" key="5">
    <source>
        <dbReference type="ARBA" id="ARBA00022692"/>
    </source>
</evidence>
<keyword evidence="2" id="KW-0813">Transport</keyword>
<feature type="transmembrane region" description="Helical" evidence="9">
    <location>
        <begin position="435"/>
        <end position="453"/>
    </location>
</feature>
<dbReference type="Proteomes" id="UP001200313">
    <property type="component" value="Unassembled WGS sequence"/>
</dbReference>
<keyword evidence="5 9" id="KW-0812">Transmembrane</keyword>
<feature type="transmembrane region" description="Helical" evidence="9">
    <location>
        <begin position="235"/>
        <end position="252"/>
    </location>
</feature>
<gene>
    <name evidence="11" type="ORF">L0P79_05505</name>
</gene>
<keyword evidence="6 9" id="KW-1133">Transmembrane helix</keyword>
<sequence length="470" mass="49267">MEEQKKRLEFRGGMLGLLMPFAVMLAGILYLSISGKALPMAFWVPTLGGIFIALALAKKPADCAECLIEGIANKTVIMIVVVLIFAGMVAQIMKTTGLVEGLTWLCTSLGVSGALFPAIVFICGSLLSTATGTALGTVMSLSPVLYPVGVALGANQALLLGAIVSASYFGDNIAPVSDTTIASAYSQNVPVSKVVGSRLKYALVGAAIALVLFVSFGFMTYEAPTVAAEVSANQAKGLIMLIVPAMLIFLMIRGCHMMVALSAAIVVGLVVGCTAGLMSVSDILVIDMNSFTVGGTLVNGINGMMDTIIFAMLMMSIVHLLEYGGLFDALIEKIGPMTNTERKAEAFIAITNIIMNILTVCNSVVILMLGPISKRLLTEKYNISRDRAANMLDAVSCVAMCLIPYGFAPMLAFSFAAGSGAPVDCSLFDIVLHSFHGYGLGIAMTIAIITGWGRTYETPAEREAAIACGE</sequence>
<feature type="transmembrane region" description="Helical" evidence="9">
    <location>
        <begin position="76"/>
        <end position="94"/>
    </location>
</feature>
<feature type="transmembrane region" description="Helical" evidence="9">
    <location>
        <begin position="114"/>
        <end position="137"/>
    </location>
</feature>
<evidence type="ECO:0000256" key="9">
    <source>
        <dbReference type="SAM" id="Phobius"/>
    </source>
</evidence>
<dbReference type="EMBL" id="JAKNJB010000007">
    <property type="protein sequence ID" value="MCG4526535.1"/>
    <property type="molecule type" value="Genomic_DNA"/>
</dbReference>
<organism evidence="11 12">
    <name type="scientific">Intestinimonas massiliensis</name>
    <name type="common">ex Afouda et al. 2020</name>
    <dbReference type="NCBI Taxonomy" id="1673721"/>
    <lineage>
        <taxon>Bacteria</taxon>
        <taxon>Bacillati</taxon>
        <taxon>Bacillota</taxon>
        <taxon>Clostridia</taxon>
        <taxon>Eubacteriales</taxon>
        <taxon>Intestinimonas</taxon>
    </lineage>
</organism>
<comment type="similarity">
    <text evidence="8">Belongs to the NhaC Na(+)/H(+) (TC 2.A.35) antiporter family.</text>
</comment>
<evidence type="ECO:0000256" key="3">
    <source>
        <dbReference type="ARBA" id="ARBA00022449"/>
    </source>
</evidence>
<keyword evidence="7 9" id="KW-0472">Membrane</keyword>
<evidence type="ECO:0000256" key="7">
    <source>
        <dbReference type="ARBA" id="ARBA00023136"/>
    </source>
</evidence>
<dbReference type="PANTHER" id="PTHR33451">
    <property type="entry name" value="MALATE-2H(+)/NA(+)-LACTATE ANTIPORTER"/>
    <property type="match status" value="1"/>
</dbReference>
<feature type="transmembrane region" description="Helical" evidence="9">
    <location>
        <begin position="391"/>
        <end position="415"/>
    </location>
</feature>
<feature type="transmembrane region" description="Helical" evidence="9">
    <location>
        <begin position="307"/>
        <end position="326"/>
    </location>
</feature>
<protein>
    <recommendedName>
        <fullName evidence="10">Na+/H+ antiporter NhaC-like C-terminal domain-containing protein</fullName>
    </recommendedName>
</protein>
<feature type="transmembrane region" description="Helical" evidence="9">
    <location>
        <begin position="258"/>
        <end position="286"/>
    </location>
</feature>
<dbReference type="Pfam" id="PF03553">
    <property type="entry name" value="Na_H_antiporter"/>
    <property type="match status" value="1"/>
</dbReference>
<feature type="domain" description="Na+/H+ antiporter NhaC-like C-terminal" evidence="10">
    <location>
        <begin position="36"/>
        <end position="218"/>
    </location>
</feature>
<feature type="transmembrane region" description="Helical" evidence="9">
    <location>
        <begin position="201"/>
        <end position="223"/>
    </location>
</feature>
<keyword evidence="3" id="KW-0050">Antiport</keyword>
<dbReference type="PANTHER" id="PTHR33451:SF5">
    <property type="entry name" value="NA+_H+ ANTIPORTER"/>
    <property type="match status" value="1"/>
</dbReference>
<reference evidence="11 12" key="1">
    <citation type="submission" date="2022-01" db="EMBL/GenBank/DDBJ databases">
        <title>Collection of gut derived symbiotic bacterial strains cultured from healthy donors.</title>
        <authorList>
            <person name="Lin H."/>
            <person name="Kohout C."/>
            <person name="Waligurski E."/>
            <person name="Pamer E.G."/>
        </authorList>
    </citation>
    <scope>NUCLEOTIDE SEQUENCE [LARGE SCALE GENOMIC DNA]</scope>
    <source>
        <strain evidence="11 12">DFI.3.7</strain>
    </source>
</reference>
<proteinExistence type="inferred from homology"/>
<keyword evidence="12" id="KW-1185">Reference proteome</keyword>
<keyword evidence="4" id="KW-1003">Cell membrane</keyword>
<dbReference type="RefSeq" id="WP_238073521.1">
    <property type="nucleotide sequence ID" value="NZ_JAKNJB010000007.1"/>
</dbReference>
<comment type="subcellular location">
    <subcellularLocation>
        <location evidence="1">Cell membrane</location>
        <topology evidence="1">Multi-pass membrane protein</topology>
    </subcellularLocation>
</comment>
<feature type="transmembrane region" description="Helical" evidence="9">
    <location>
        <begin position="12"/>
        <end position="31"/>
    </location>
</feature>
<feature type="transmembrane region" description="Helical" evidence="9">
    <location>
        <begin position="37"/>
        <end position="56"/>
    </location>
</feature>
<evidence type="ECO:0000256" key="1">
    <source>
        <dbReference type="ARBA" id="ARBA00004651"/>
    </source>
</evidence>
<evidence type="ECO:0000313" key="11">
    <source>
        <dbReference type="EMBL" id="MCG4526535.1"/>
    </source>
</evidence>
<evidence type="ECO:0000256" key="4">
    <source>
        <dbReference type="ARBA" id="ARBA00022475"/>
    </source>
</evidence>